<organism evidence="4 5">
    <name type="scientific">Amycolatopsis vastitatis</name>
    <dbReference type="NCBI Taxonomy" id="1905142"/>
    <lineage>
        <taxon>Bacteria</taxon>
        <taxon>Bacillati</taxon>
        <taxon>Actinomycetota</taxon>
        <taxon>Actinomycetes</taxon>
        <taxon>Pseudonocardiales</taxon>
        <taxon>Pseudonocardiaceae</taxon>
        <taxon>Amycolatopsis</taxon>
    </lineage>
</organism>
<keyword evidence="3" id="KW-0680">Restriction system</keyword>
<gene>
    <name evidence="4" type="ORF">CF165_38510</name>
</gene>
<dbReference type="Proteomes" id="UP000215199">
    <property type="component" value="Unassembled WGS sequence"/>
</dbReference>
<dbReference type="Gene3D" id="3.40.50.150">
    <property type="entry name" value="Vaccinia Virus protein VP39"/>
    <property type="match status" value="1"/>
</dbReference>
<dbReference type="RefSeq" id="WP_093952529.1">
    <property type="nucleotide sequence ID" value="NZ_NMUL01000047.1"/>
</dbReference>
<dbReference type="OrthoDB" id="9813719at2"/>
<sequence>MPDFHSEDPHATDVFGGAGGWDVAARQLGLNALGVEWDAAACMTRRAAGLLTVEGDVRDFHPLDFDRVPGFIASPPCQTFSAAGKGAGRAALDTVYQLTKTLEAASRSTSPSSPTSGVIRKLYARPVVRRLLS</sequence>
<evidence type="ECO:0000313" key="5">
    <source>
        <dbReference type="Proteomes" id="UP000215199"/>
    </source>
</evidence>
<dbReference type="InterPro" id="IPR029063">
    <property type="entry name" value="SAM-dependent_MTases_sf"/>
</dbReference>
<proteinExistence type="predicted"/>
<keyword evidence="1" id="KW-0489">Methyltransferase</keyword>
<dbReference type="EMBL" id="NMUL01000047">
    <property type="protein sequence ID" value="OXM61373.1"/>
    <property type="molecule type" value="Genomic_DNA"/>
</dbReference>
<dbReference type="GO" id="GO:0032259">
    <property type="term" value="P:methylation"/>
    <property type="evidence" value="ECO:0007669"/>
    <property type="project" value="UniProtKB-KW"/>
</dbReference>
<evidence type="ECO:0000256" key="1">
    <source>
        <dbReference type="ARBA" id="ARBA00022603"/>
    </source>
</evidence>
<keyword evidence="2" id="KW-0808">Transferase</keyword>
<name>A0A229SRC9_9PSEU</name>
<dbReference type="AlphaFoldDB" id="A0A229SRC9"/>
<protein>
    <submittedName>
        <fullName evidence="4">Uncharacterized protein</fullName>
    </submittedName>
</protein>
<comment type="caution">
    <text evidence="4">The sequence shown here is derived from an EMBL/GenBank/DDBJ whole genome shotgun (WGS) entry which is preliminary data.</text>
</comment>
<accession>A0A229SRC9</accession>
<dbReference type="GO" id="GO:0009307">
    <property type="term" value="P:DNA restriction-modification system"/>
    <property type="evidence" value="ECO:0007669"/>
    <property type="project" value="UniProtKB-KW"/>
</dbReference>
<evidence type="ECO:0000313" key="4">
    <source>
        <dbReference type="EMBL" id="OXM61373.1"/>
    </source>
</evidence>
<evidence type="ECO:0000256" key="3">
    <source>
        <dbReference type="ARBA" id="ARBA00022747"/>
    </source>
</evidence>
<evidence type="ECO:0000256" key="2">
    <source>
        <dbReference type="ARBA" id="ARBA00022679"/>
    </source>
</evidence>
<dbReference type="GO" id="GO:0008168">
    <property type="term" value="F:methyltransferase activity"/>
    <property type="evidence" value="ECO:0007669"/>
    <property type="project" value="UniProtKB-KW"/>
</dbReference>
<dbReference type="SUPFAM" id="SSF53335">
    <property type="entry name" value="S-adenosyl-L-methionine-dependent methyltransferases"/>
    <property type="match status" value="1"/>
</dbReference>
<reference evidence="5" key="1">
    <citation type="submission" date="2017-07" db="EMBL/GenBank/DDBJ databases">
        <title>Comparative genome mining reveals phylogenetic distribution patterns of secondary metabolites in Amycolatopsis.</title>
        <authorList>
            <person name="Adamek M."/>
            <person name="Alanjary M."/>
            <person name="Sales-Ortells H."/>
            <person name="Goodfellow M."/>
            <person name="Bull A.T."/>
            <person name="Kalinowski J."/>
            <person name="Ziemert N."/>
        </authorList>
    </citation>
    <scope>NUCLEOTIDE SEQUENCE [LARGE SCALE GENOMIC DNA]</scope>
    <source>
        <strain evidence="5">H5</strain>
    </source>
</reference>
<dbReference type="Pfam" id="PF00145">
    <property type="entry name" value="DNA_methylase"/>
    <property type="match status" value="1"/>
</dbReference>
<dbReference type="InterPro" id="IPR001525">
    <property type="entry name" value="C5_MeTfrase"/>
</dbReference>
<keyword evidence="5" id="KW-1185">Reference proteome</keyword>